<gene>
    <name evidence="3" type="ORF">SAMN05216480_10352</name>
</gene>
<evidence type="ECO:0000313" key="4">
    <source>
        <dbReference type="Proteomes" id="UP000199138"/>
    </source>
</evidence>
<dbReference type="Proteomes" id="UP000199138">
    <property type="component" value="Unassembled WGS sequence"/>
</dbReference>
<dbReference type="OrthoDB" id="1121049at2"/>
<organism evidence="3 4">
    <name type="scientific">Pustulibacterium marinum</name>
    <dbReference type="NCBI Taxonomy" id="1224947"/>
    <lineage>
        <taxon>Bacteria</taxon>
        <taxon>Pseudomonadati</taxon>
        <taxon>Bacteroidota</taxon>
        <taxon>Flavobacteriia</taxon>
        <taxon>Flavobacteriales</taxon>
        <taxon>Flavobacteriaceae</taxon>
        <taxon>Pustulibacterium</taxon>
    </lineage>
</organism>
<dbReference type="STRING" id="1224947.SAMN05216480_10352"/>
<dbReference type="RefSeq" id="WP_093024166.1">
    <property type="nucleotide sequence ID" value="NZ_FPBK01000003.1"/>
</dbReference>
<keyword evidence="1" id="KW-0472">Membrane</keyword>
<accession>A0A1I7G157</accession>
<reference evidence="3 4" key="1">
    <citation type="submission" date="2016-10" db="EMBL/GenBank/DDBJ databases">
        <authorList>
            <person name="de Groot N.N."/>
        </authorList>
    </citation>
    <scope>NUCLEOTIDE SEQUENCE [LARGE SCALE GENOMIC DNA]</scope>
    <source>
        <strain evidence="3 4">CGMCC 1.12333</strain>
    </source>
</reference>
<name>A0A1I7G157_9FLAO</name>
<keyword evidence="4" id="KW-1185">Reference proteome</keyword>
<proteinExistence type="predicted"/>
<evidence type="ECO:0000256" key="1">
    <source>
        <dbReference type="SAM" id="Phobius"/>
    </source>
</evidence>
<evidence type="ECO:0000259" key="2">
    <source>
        <dbReference type="Pfam" id="PF14317"/>
    </source>
</evidence>
<keyword evidence="1" id="KW-0812">Transmembrane</keyword>
<protein>
    <recommendedName>
        <fullName evidence="2">YcxB-like C-terminal domain-containing protein</fullName>
    </recommendedName>
</protein>
<dbReference type="Pfam" id="PF14317">
    <property type="entry name" value="YcxB"/>
    <property type="match status" value="1"/>
</dbReference>
<evidence type="ECO:0000313" key="3">
    <source>
        <dbReference type="EMBL" id="SFU42198.1"/>
    </source>
</evidence>
<feature type="transmembrane region" description="Helical" evidence="1">
    <location>
        <begin position="56"/>
        <end position="74"/>
    </location>
</feature>
<dbReference type="AlphaFoldDB" id="A0A1I7G157"/>
<sequence>MKLQYQLNEQDLIQYQFYVTSQSKRERRKRQRRKFMLPIMYLGMAIYAYASGDITVGISMATIGLLWLLIYPLYSKRLYTRYYKRYVKENYTNKIGKPATVEVTKEAIFTSDEGSNATVKLTELDSFVAIPEYYIIHLAPNQGIVVPKYTVKDQDAFEAYFTAANVPFKNLSDWKWK</sequence>
<keyword evidence="1" id="KW-1133">Transmembrane helix</keyword>
<feature type="domain" description="YcxB-like C-terminal" evidence="2">
    <location>
        <begin position="104"/>
        <end position="157"/>
    </location>
</feature>
<feature type="transmembrane region" description="Helical" evidence="1">
    <location>
        <begin position="34"/>
        <end position="50"/>
    </location>
</feature>
<dbReference type="EMBL" id="FPBK01000003">
    <property type="protein sequence ID" value="SFU42198.1"/>
    <property type="molecule type" value="Genomic_DNA"/>
</dbReference>
<dbReference type="InterPro" id="IPR025588">
    <property type="entry name" value="YcxB-like_C"/>
</dbReference>